<dbReference type="InterPro" id="IPR050232">
    <property type="entry name" value="FBL13/AtMIF1-like"/>
</dbReference>
<dbReference type="SMART" id="SM00256">
    <property type="entry name" value="FBOX"/>
    <property type="match status" value="6"/>
</dbReference>
<dbReference type="Gene3D" id="1.20.1280.50">
    <property type="match status" value="2"/>
</dbReference>
<organism evidence="2 3">
    <name type="scientific">Brassica napus</name>
    <name type="common">Rape</name>
    <dbReference type="NCBI Taxonomy" id="3708"/>
    <lineage>
        <taxon>Eukaryota</taxon>
        <taxon>Viridiplantae</taxon>
        <taxon>Streptophyta</taxon>
        <taxon>Embryophyta</taxon>
        <taxon>Tracheophyta</taxon>
        <taxon>Spermatophyta</taxon>
        <taxon>Magnoliopsida</taxon>
        <taxon>eudicotyledons</taxon>
        <taxon>Gunneridae</taxon>
        <taxon>Pentapetalae</taxon>
        <taxon>rosids</taxon>
        <taxon>malvids</taxon>
        <taxon>Brassicales</taxon>
        <taxon>Brassicaceae</taxon>
        <taxon>Brassiceae</taxon>
        <taxon>Brassica</taxon>
    </lineage>
</organism>
<dbReference type="SMART" id="SM00579">
    <property type="entry name" value="FBD"/>
    <property type="match status" value="4"/>
</dbReference>
<dbReference type="Pfam" id="PF00646">
    <property type="entry name" value="F-box"/>
    <property type="match status" value="4"/>
</dbReference>
<evidence type="ECO:0000259" key="1">
    <source>
        <dbReference type="PROSITE" id="PS50181"/>
    </source>
</evidence>
<feature type="domain" description="F-box" evidence="1">
    <location>
        <begin position="6"/>
        <end position="64"/>
    </location>
</feature>
<dbReference type="CDD" id="cd22160">
    <property type="entry name" value="F-box_AtFBL13-like"/>
    <property type="match status" value="3"/>
</dbReference>
<proteinExistence type="predicted"/>
<dbReference type="EMBL" id="JAGKQM010000012">
    <property type="protein sequence ID" value="KAH0896606.1"/>
    <property type="molecule type" value="Genomic_DNA"/>
</dbReference>
<gene>
    <name evidence="2" type="ORF">HID58_046174</name>
</gene>
<dbReference type="InterPro" id="IPR006566">
    <property type="entry name" value="FBD"/>
</dbReference>
<dbReference type="Pfam" id="PF24758">
    <property type="entry name" value="LRR_At5g56370"/>
    <property type="match status" value="6"/>
</dbReference>
<dbReference type="Gene3D" id="3.80.10.10">
    <property type="entry name" value="Ribonuclease Inhibitor"/>
    <property type="match status" value="5"/>
</dbReference>
<dbReference type="SUPFAM" id="SSF81383">
    <property type="entry name" value="F-box domain"/>
    <property type="match status" value="6"/>
</dbReference>
<dbReference type="InterPro" id="IPR053781">
    <property type="entry name" value="F-box_AtFBL13-like"/>
</dbReference>
<dbReference type="SUPFAM" id="SSF52047">
    <property type="entry name" value="RNI-like"/>
    <property type="match status" value="4"/>
</dbReference>
<dbReference type="Proteomes" id="UP000824890">
    <property type="component" value="Unassembled WGS sequence"/>
</dbReference>
<evidence type="ECO:0000313" key="3">
    <source>
        <dbReference type="Proteomes" id="UP000824890"/>
    </source>
</evidence>
<dbReference type="InterPro" id="IPR032675">
    <property type="entry name" value="LRR_dom_sf"/>
</dbReference>
<sequence>GLGLAMDRLSLLPDDLIFKILSFFPSKAVVTTSLLSKRWCSLWKHVPNLGYSDPHIESEYWRASRFIDKFLLLQDNAHALQTLYLCVNRSCPPADIETWVGVAVSRGVRDILFYQYSRTWYCPIRFPRSLYTCETLVTLSLLHTFIVDVPLNICFPSLKSLTLESVDFLLSDDDIVHRLLSGCRVLEDLKVVRWGYDILKTFKIMVPSLQRLTVEDVLINGNPVPGPDAGFVIKAPCLKSLAITSKFGSFHSLVKMPYLVKANIKLQHGDSKNLLGCVTSAKHLSLCLKQRMDSYPIGDFSQLVSLKVCTCSLDWYRLILSRAPKLRVLRFQGQANLLPSSYINDLKKCYSSSEDVQTQWERPSSVPECLISSLETIEWIDYKGTEAEDNEQEALNLHSSSSATKLTKILKGLIRLAMDRMSLLPDDLIFKILSLVPSKVSVSTSLLSKRWYCLWKRVPNLRYSDPYSDSGYSRASVWLLRDNTHAIETMRLYVNRYCPRIDIETWFRVAVSRGVRVLLFNDCRTWYQPIRLPRILYTCETLATLTLVSAVIVDVPLNICFMSLKSLSLIYVDFPSDESVHRLLSGCRVLEDLKVIRDNNENVKTFKIMVPSLQRLTVDDVFIYGNPVPGHDVGFVIKAPYLKSLAITGQFGWFHSLVKMPYLVKANIKLRHGDSKNLLGSVTSAKNLSLCLKQRMDSYPIGDFSQLISLKVCTCSLEWYRLILRRAPKLRVLRFQGQANDLKKCYGDFQSEWEGPSLAMDRLSILPDDLIFKILSFVQSIVSVSTNLLSKRWCSLWKHVPNLVYLDPHIECEYWRASRFIDKFLLLRDAHALETMHLYISQNCPPTDIETWVGIAVSRGVRDLLVFRCRPCFRPIRLPRSLYTCKTIATLSLHQAFIVDVPLNICFPSLKSLSLEFVEFPSDETVHRLLSGRRVLEDLKVARWSHDNFGWFHSLVKMPYLVKANIMLRHGDSKNILGCVTSAKHLSLCVNQDFYPIGDFNELVSLKVCTCSLVLYRLILRRAPKLRFLRFQGQANFIPTPYLNDLQKCYSSFGQVQSEWEAPSSVPECLISSLETVEWNDYKGTEAENKEVLYLVDNSGGQLKTVAVTLSKDRISRLPDDFLLQILSRLPTKDVVAMSLLSKRWRFLWTLVPKLNFDLRLHDNTCPKFTKFVDRSLLLHKAPTLESLRVKIGSICHNADVDVGVWVRIAVDRGVRELDISYCPAEEPIRLPKCLFPCATLVVLKLENMSLVDASSYVCFKSLKTLHLLDVKYFDEQSLPHLLSSCSVLEDLVVQRCPGDNVKIVSVNAACLKTLTLHKSSQAFEGDDDGFLIAAPKLKRLDIEDYWGGFCDIENMLEVVEANVDVIYKNTERILGSLTSVKRLALCLMTSDAAYPTGTVFSQLVHLELCTCAPRWWDLLTRVIEDSPKLRVLKLRQKHIRRTSSPGASWKQPVSLPKGLSLETFKWELYEGTQMQKEVAKFILKHGIRLKKVIVSPKPSSSLLEKHEMLKELSSAPRGSSTCKLFLKTAKNIPKMDRISELPDALLLQILSLVKTKERVATSLLSKRWETLWMLVPKLDFHLERGSDSEFVNRSLLLHRAPVLESFSLKVDTFQVSPLDIGLWIRTAVDHGVRELKLDYTANEDPIRLPRSFYTCQTLLVLKLKNANLVGFSYNNSSSVCFQSLKILHLMSVTYSDEKSLETILSSCSSLKDLVVECCPNDNVFIFTINVPSLQSLSLNRSAKYYRKNCLGFVINAPCLKYLNIRDYRGSFCLAEDMPELVEANVEAGYDKLDELLGSLTSVKRLSICSTKLNAPCPTTFQQLVHLEICTCKPEWWNLLVCLLTATPKLRVLKLKRTHKDCSKGGCWNEPGSVPDCLLTSLEDFEWRRYKGTKDQSDLVTYILRSSCHLKMVKILTEADDPEEQLEMIKKLAFSPRASITCQRLLNYEFSSLNGYKTVSVNLSSLMFPCLDDLIPKCSFQTHKDCRKGGCWNEFGSVPDCLLTMETKELKIKSDLVTYILRNSCHLKMLSDTLLLRILSELPTAKDVVATMVLSKRWLPLWKSVPHIDFDDDSYEDTDTGRFSRFVDRSLILHKAPIETLHFELSQTSTVADIGIWIEMAVQRHVRDLSINIDCTSSTTPVTVPRSLYTGCGMLVNLNLTSVTLTDASTLPSFSTLKYLYLVFVKYPGEEFVRRLLFSCGVLEHLYVEQCFDDNVTIFTVKVPSLKSAILHKTQDRYIDDEDGFVIDAPSLELLDVYNITGGFCTIESAMPNIVKANVIVNHGPSEILSAITSVKRLYLCLPSYSKDAYPVGSVFHRLVCLKICTSEIEWFNLLMCVLKDSPSLKALKLELFCVRDEEQRSCWNEPSSVPACLLSSLETFEWVNYEGTEEEKEVVAFILRSGRCLKKVNISSETTTPTRNLSACTHSRFLGLCSTTFLLFSYVLACHYSSVLDYSEKLDYLDPFG</sequence>
<dbReference type="PANTHER" id="PTHR31900:SF34">
    <property type="entry name" value="EMB|CAB62440.1-RELATED"/>
    <property type="match status" value="1"/>
</dbReference>
<keyword evidence="3" id="KW-1185">Reference proteome</keyword>
<dbReference type="InterPro" id="IPR036047">
    <property type="entry name" value="F-box-like_dom_sf"/>
</dbReference>
<dbReference type="PANTHER" id="PTHR31900">
    <property type="entry name" value="F-BOX/RNI SUPERFAMILY PROTEIN-RELATED"/>
    <property type="match status" value="1"/>
</dbReference>
<dbReference type="InterPro" id="IPR001810">
    <property type="entry name" value="F-box_dom"/>
</dbReference>
<feature type="non-terminal residue" evidence="2">
    <location>
        <position position="1"/>
    </location>
</feature>
<dbReference type="PROSITE" id="PS50181">
    <property type="entry name" value="FBOX"/>
    <property type="match status" value="3"/>
</dbReference>
<feature type="domain" description="F-box" evidence="1">
    <location>
        <begin position="1112"/>
        <end position="1161"/>
    </location>
</feature>
<reference evidence="2 3" key="1">
    <citation type="submission" date="2021-05" db="EMBL/GenBank/DDBJ databases">
        <title>Genome Assembly of Synthetic Allotetraploid Brassica napus Reveals Homoeologous Exchanges between Subgenomes.</title>
        <authorList>
            <person name="Davis J.T."/>
        </authorList>
    </citation>
    <scope>NUCLEOTIDE SEQUENCE [LARGE SCALE GENOMIC DNA]</scope>
    <source>
        <strain evidence="3">cv. Da-Ae</strain>
        <tissue evidence="2">Seedling</tissue>
    </source>
</reference>
<comment type="caution">
    <text evidence="2">The sequence shown here is derived from an EMBL/GenBank/DDBJ whole genome shotgun (WGS) entry which is preliminary data.</text>
</comment>
<accession>A0ABQ8AVP7</accession>
<dbReference type="Pfam" id="PF08387">
    <property type="entry name" value="FBD"/>
    <property type="match status" value="5"/>
</dbReference>
<evidence type="ECO:0000313" key="2">
    <source>
        <dbReference type="EMBL" id="KAH0896606.1"/>
    </source>
</evidence>
<dbReference type="SUPFAM" id="SSF52058">
    <property type="entry name" value="L domain-like"/>
    <property type="match status" value="2"/>
</dbReference>
<protein>
    <recommendedName>
        <fullName evidence="1">F-box domain-containing protein</fullName>
    </recommendedName>
</protein>
<dbReference type="InterPro" id="IPR055411">
    <property type="entry name" value="LRR_FXL15/At3g58940/PEG3-like"/>
</dbReference>
<name>A0ABQ8AVP7_BRANA</name>
<feature type="domain" description="F-box" evidence="1">
    <location>
        <begin position="1536"/>
        <end position="1572"/>
    </location>
</feature>